<proteinExistence type="predicted"/>
<dbReference type="EMBL" id="CP009621">
    <property type="protein sequence ID" value="AKD04063.1"/>
    <property type="molecule type" value="Genomic_DNA"/>
</dbReference>
<dbReference type="PATRIC" id="fig|400092.3.peg.3141"/>
<dbReference type="AlphaFoldDB" id="A0A0E3ZF31"/>
<sequence>MLPSETTLSYHLDLARRTIFSGWRSQTESEAYRGGMLQVADLISKNHIEYWLYNASKFTAPDLSDQAWTLEVLGPLLAETELKKIAVLVPEDVFLQAVAEGVRSKAENIFYGKIIMENFLDQQSAEDWLLSGS</sequence>
<organism evidence="1 2">
    <name type="scientific">Pontibacter korlensis</name>
    <dbReference type="NCBI Taxonomy" id="400092"/>
    <lineage>
        <taxon>Bacteria</taxon>
        <taxon>Pseudomonadati</taxon>
        <taxon>Bacteroidota</taxon>
        <taxon>Cytophagia</taxon>
        <taxon>Cytophagales</taxon>
        <taxon>Hymenobacteraceae</taxon>
        <taxon>Pontibacter</taxon>
    </lineage>
</organism>
<name>A0A0E3ZF31_9BACT</name>
<protein>
    <recommendedName>
        <fullName evidence="3">STAS/SEC14 domain-containing protein</fullName>
    </recommendedName>
</protein>
<reference evidence="1 2" key="1">
    <citation type="journal article" date="2015" name="Sci. Rep.">
        <title>Unraveling adaptation of Pontibacter korlensis to radiation and infertility in desert through complete genome and comparative transcriptomic analysis.</title>
        <authorList>
            <person name="Dai J."/>
            <person name="Dai W."/>
            <person name="Qiu C."/>
            <person name="Yang Z."/>
            <person name="Zhang Y."/>
            <person name="Zhou M."/>
            <person name="Zhang L."/>
            <person name="Fang C."/>
            <person name="Gao Q."/>
            <person name="Yang Q."/>
            <person name="Li X."/>
            <person name="Wang Z."/>
            <person name="Wang Z."/>
            <person name="Jia Z."/>
            <person name="Chen X."/>
        </authorList>
    </citation>
    <scope>NUCLEOTIDE SEQUENCE [LARGE SCALE GENOMIC DNA]</scope>
    <source>
        <strain evidence="1 2">X14-1T</strain>
    </source>
</reference>
<dbReference type="HOGENOM" id="CLU_1904821_0_0_10"/>
<gene>
    <name evidence="1" type="ORF">PKOR_14385</name>
</gene>
<evidence type="ECO:0008006" key="3">
    <source>
        <dbReference type="Google" id="ProtNLM"/>
    </source>
</evidence>
<dbReference type="KEGG" id="pko:PKOR_14385"/>
<keyword evidence="2" id="KW-1185">Reference proteome</keyword>
<accession>A0A0E3ZF31</accession>
<dbReference type="Proteomes" id="UP000033109">
    <property type="component" value="Chromosome"/>
</dbReference>
<evidence type="ECO:0000313" key="1">
    <source>
        <dbReference type="EMBL" id="AKD04063.1"/>
    </source>
</evidence>
<evidence type="ECO:0000313" key="2">
    <source>
        <dbReference type="Proteomes" id="UP000033109"/>
    </source>
</evidence>
<dbReference type="STRING" id="400092.PKOR_14385"/>